<dbReference type="SMART" id="SM00490">
    <property type="entry name" value="HELICc"/>
    <property type="match status" value="1"/>
</dbReference>
<dbReference type="RefSeq" id="WP_187422837.1">
    <property type="nucleotide sequence ID" value="NZ_CP060637.1"/>
</dbReference>
<dbReference type="GO" id="GO:0006281">
    <property type="term" value="P:DNA repair"/>
    <property type="evidence" value="ECO:0007669"/>
    <property type="project" value="TreeGrafter"/>
</dbReference>
<evidence type="ECO:0000313" key="9">
    <source>
        <dbReference type="Proteomes" id="UP000515913"/>
    </source>
</evidence>
<dbReference type="AlphaFoldDB" id="A0A7G9GWC4"/>
<dbReference type="InterPro" id="IPR027417">
    <property type="entry name" value="P-loop_NTPase"/>
</dbReference>
<dbReference type="EMBL" id="CP060637">
    <property type="protein sequence ID" value="QNM15106.1"/>
    <property type="molecule type" value="Genomic_DNA"/>
</dbReference>
<evidence type="ECO:0000259" key="6">
    <source>
        <dbReference type="PROSITE" id="PS51192"/>
    </source>
</evidence>
<feature type="domain" description="Helicase ATP-binding" evidence="6">
    <location>
        <begin position="1"/>
        <end position="83"/>
    </location>
</feature>
<evidence type="ECO:0000256" key="5">
    <source>
        <dbReference type="ARBA" id="ARBA00034808"/>
    </source>
</evidence>
<dbReference type="PROSITE" id="PS51194">
    <property type="entry name" value="HELICASE_CTER"/>
    <property type="match status" value="1"/>
</dbReference>
<dbReference type="GO" id="GO:0009378">
    <property type="term" value="F:four-way junction helicase activity"/>
    <property type="evidence" value="ECO:0007669"/>
    <property type="project" value="TreeGrafter"/>
</dbReference>
<dbReference type="InterPro" id="IPR014001">
    <property type="entry name" value="Helicase_ATP-bd"/>
</dbReference>
<dbReference type="Proteomes" id="UP000515913">
    <property type="component" value="Chromosome"/>
</dbReference>
<dbReference type="GO" id="GO:0043138">
    <property type="term" value="F:3'-5' DNA helicase activity"/>
    <property type="evidence" value="ECO:0007669"/>
    <property type="project" value="UniProtKB-EC"/>
</dbReference>
<accession>A0A7G9GWC4</accession>
<sequence length="399" mass="47607">MLDSILSNDKKLALLVIDEAHIVTTWGKQFRPDYWYLGDYITKIRKKYQKQDGNSFIIATFTATATYGGEENMFEETKSSLNMSNPHKYFGFIKRDNIEFNIIQSKTKTNKQEYRKDKYELLINHIKRCLLYNKKCLIYFPTVRLIEDFKAYLCFYNYDKKVVTYYTTMKKNDKNESEEHFRNGEIKIMLATKAFGMGIDINDIEVIIHFAPTGNTCDYLQEVGRAARKEKLQGTAIYNFMSNDFQYINRFHGISTLKKYQLVEIIKKIYLIYMKERQNSKNKFYTKKRNELLLDVEIFSHIFNNSILDDNDDILNKVKTALLIIQKDFENTKKYSPFKMRPIPLFSKGYFKVDKTLKELLNNDFCSEIFELEKGDIYKINLKRIWEYKFSDKYSFPQF</sequence>
<evidence type="ECO:0000313" key="8">
    <source>
        <dbReference type="EMBL" id="QNM15106.1"/>
    </source>
</evidence>
<dbReference type="SUPFAM" id="SSF52540">
    <property type="entry name" value="P-loop containing nucleoside triphosphate hydrolases"/>
    <property type="match status" value="1"/>
</dbReference>
<dbReference type="PROSITE" id="PS51192">
    <property type="entry name" value="HELICASE_ATP_BIND_1"/>
    <property type="match status" value="1"/>
</dbReference>
<dbReference type="Gene3D" id="3.40.50.300">
    <property type="entry name" value="P-loop containing nucleotide triphosphate hydrolases"/>
    <property type="match status" value="2"/>
</dbReference>
<keyword evidence="9" id="KW-1185">Reference proteome</keyword>
<evidence type="ECO:0000256" key="1">
    <source>
        <dbReference type="ARBA" id="ARBA00005446"/>
    </source>
</evidence>
<reference evidence="8 9" key="1">
    <citation type="submission" date="2020-08" db="EMBL/GenBank/DDBJ databases">
        <authorList>
            <person name="Liu C."/>
            <person name="Sun Q."/>
        </authorList>
    </citation>
    <scope>NUCLEOTIDE SEQUENCE [LARGE SCALE GENOMIC DNA]</scope>
    <source>
        <strain evidence="8 9">NSJ-57</strain>
    </source>
</reference>
<dbReference type="GO" id="GO:0006310">
    <property type="term" value="P:DNA recombination"/>
    <property type="evidence" value="ECO:0007669"/>
    <property type="project" value="TreeGrafter"/>
</dbReference>
<organism evidence="8 9">
    <name type="scientific">Fusobacterium hominis</name>
    <dbReference type="NCBI Taxonomy" id="2764326"/>
    <lineage>
        <taxon>Bacteria</taxon>
        <taxon>Fusobacteriati</taxon>
        <taxon>Fusobacteriota</taxon>
        <taxon>Fusobacteriia</taxon>
        <taxon>Fusobacteriales</taxon>
        <taxon>Fusobacteriaceae</taxon>
        <taxon>Fusobacterium</taxon>
    </lineage>
</organism>
<protein>
    <recommendedName>
        <fullName evidence="5">DNA 3'-5' helicase</fullName>
        <ecNumber evidence="5">5.6.2.4</ecNumber>
    </recommendedName>
</protein>
<dbReference type="InterPro" id="IPR001650">
    <property type="entry name" value="Helicase_C-like"/>
</dbReference>
<evidence type="ECO:0000256" key="2">
    <source>
        <dbReference type="ARBA" id="ARBA00023125"/>
    </source>
</evidence>
<dbReference type="GO" id="GO:0005694">
    <property type="term" value="C:chromosome"/>
    <property type="evidence" value="ECO:0007669"/>
    <property type="project" value="TreeGrafter"/>
</dbReference>
<keyword evidence="3" id="KW-0413">Isomerase</keyword>
<evidence type="ECO:0000256" key="3">
    <source>
        <dbReference type="ARBA" id="ARBA00023235"/>
    </source>
</evidence>
<gene>
    <name evidence="8" type="ORF">H9Q81_09365</name>
</gene>
<dbReference type="PANTHER" id="PTHR13710">
    <property type="entry name" value="DNA HELICASE RECQ FAMILY MEMBER"/>
    <property type="match status" value="1"/>
</dbReference>
<keyword evidence="2" id="KW-0238">DNA-binding</keyword>
<comment type="catalytic activity">
    <reaction evidence="4">
        <text>Couples ATP hydrolysis with the unwinding of duplex DNA by translocating in the 3'-5' direction.</text>
        <dbReference type="EC" id="5.6.2.4"/>
    </reaction>
</comment>
<dbReference type="KEGG" id="fho:H9Q81_09365"/>
<feature type="domain" description="Helicase C-terminal" evidence="7">
    <location>
        <begin position="121"/>
        <end position="270"/>
    </location>
</feature>
<name>A0A7G9GWC4_9FUSO</name>
<dbReference type="GO" id="GO:0005737">
    <property type="term" value="C:cytoplasm"/>
    <property type="evidence" value="ECO:0007669"/>
    <property type="project" value="TreeGrafter"/>
</dbReference>
<dbReference type="EC" id="5.6.2.4" evidence="5"/>
<dbReference type="GO" id="GO:0003677">
    <property type="term" value="F:DNA binding"/>
    <property type="evidence" value="ECO:0007669"/>
    <property type="project" value="UniProtKB-KW"/>
</dbReference>
<dbReference type="Pfam" id="PF00271">
    <property type="entry name" value="Helicase_C"/>
    <property type="match status" value="1"/>
</dbReference>
<evidence type="ECO:0000259" key="7">
    <source>
        <dbReference type="PROSITE" id="PS51194"/>
    </source>
</evidence>
<comment type="similarity">
    <text evidence="1">Belongs to the helicase family. RecQ subfamily.</text>
</comment>
<proteinExistence type="inferred from homology"/>
<dbReference type="PANTHER" id="PTHR13710:SF105">
    <property type="entry name" value="ATP-DEPENDENT DNA HELICASE Q1"/>
    <property type="match status" value="1"/>
</dbReference>
<evidence type="ECO:0000256" key="4">
    <source>
        <dbReference type="ARBA" id="ARBA00034617"/>
    </source>
</evidence>